<keyword evidence="2" id="KW-1185">Reference proteome</keyword>
<organism evidence="1 2">
    <name type="scientific">Zarea fungicola</name>
    <dbReference type="NCBI Taxonomy" id="93591"/>
    <lineage>
        <taxon>Eukaryota</taxon>
        <taxon>Fungi</taxon>
        <taxon>Dikarya</taxon>
        <taxon>Ascomycota</taxon>
        <taxon>Pezizomycotina</taxon>
        <taxon>Sordariomycetes</taxon>
        <taxon>Hypocreomycetidae</taxon>
        <taxon>Hypocreales</taxon>
        <taxon>Cordycipitaceae</taxon>
        <taxon>Zarea</taxon>
    </lineage>
</organism>
<gene>
    <name evidence="1" type="ORF">NQ176_g6093</name>
</gene>
<reference evidence="1" key="1">
    <citation type="submission" date="2022-08" db="EMBL/GenBank/DDBJ databases">
        <title>Genome Sequence of Lecanicillium fungicola.</title>
        <authorList>
            <person name="Buettner E."/>
        </authorList>
    </citation>
    <scope>NUCLEOTIDE SEQUENCE</scope>
    <source>
        <strain evidence="1">Babe33</strain>
    </source>
</reference>
<name>A0ACC1N5K6_9HYPO</name>
<evidence type="ECO:0000313" key="2">
    <source>
        <dbReference type="Proteomes" id="UP001143910"/>
    </source>
</evidence>
<sequence length="159" mass="16509">MSSHNSNQPLLQGDRSSKVPSQSDTITGPASSPHQTVYILSGLKTVFGLGCLFVPKLTSAVLLLDPIQPQAGVVTRLYGGACVALGYLLFVLAQSRAKKEISNTVLKKAVAINIAADAVDVVSCTVGYFSGVFGLPTFSLVGGGCLALEVLGTIAYYCI</sequence>
<accession>A0ACC1N5K6</accession>
<dbReference type="EMBL" id="JANJQO010000838">
    <property type="protein sequence ID" value="KAJ2974365.1"/>
    <property type="molecule type" value="Genomic_DNA"/>
</dbReference>
<evidence type="ECO:0000313" key="1">
    <source>
        <dbReference type="EMBL" id="KAJ2974365.1"/>
    </source>
</evidence>
<proteinExistence type="predicted"/>
<dbReference type="Proteomes" id="UP001143910">
    <property type="component" value="Unassembled WGS sequence"/>
</dbReference>
<protein>
    <submittedName>
        <fullName evidence="1">Uncharacterized protein</fullName>
    </submittedName>
</protein>
<comment type="caution">
    <text evidence="1">The sequence shown here is derived from an EMBL/GenBank/DDBJ whole genome shotgun (WGS) entry which is preliminary data.</text>
</comment>